<feature type="compositionally biased region" description="Low complexity" evidence="1">
    <location>
        <begin position="934"/>
        <end position="944"/>
    </location>
</feature>
<name>A0A8U0PRA7_SALNM</name>
<dbReference type="Proteomes" id="UP000808372">
    <property type="component" value="Chromosome 33"/>
</dbReference>
<evidence type="ECO:0000313" key="3">
    <source>
        <dbReference type="RefSeq" id="XP_038828892.1"/>
    </source>
</evidence>
<dbReference type="RefSeq" id="XP_038828892.1">
    <property type="nucleotide sequence ID" value="XM_038972964.1"/>
</dbReference>
<feature type="region of interest" description="Disordered" evidence="1">
    <location>
        <begin position="1490"/>
        <end position="1529"/>
    </location>
</feature>
<feature type="region of interest" description="Disordered" evidence="1">
    <location>
        <begin position="965"/>
        <end position="1053"/>
    </location>
</feature>
<feature type="compositionally biased region" description="Polar residues" evidence="1">
    <location>
        <begin position="668"/>
        <end position="677"/>
    </location>
</feature>
<feature type="region of interest" description="Disordered" evidence="1">
    <location>
        <begin position="666"/>
        <end position="722"/>
    </location>
</feature>
<feature type="region of interest" description="Disordered" evidence="1">
    <location>
        <begin position="385"/>
        <end position="438"/>
    </location>
</feature>
<feature type="compositionally biased region" description="Polar residues" evidence="1">
    <location>
        <begin position="252"/>
        <end position="261"/>
    </location>
</feature>
<feature type="compositionally biased region" description="Low complexity" evidence="1">
    <location>
        <begin position="995"/>
        <end position="1033"/>
    </location>
</feature>
<feature type="compositionally biased region" description="Low complexity" evidence="1">
    <location>
        <begin position="1251"/>
        <end position="1262"/>
    </location>
</feature>
<feature type="compositionally biased region" description="Low complexity" evidence="1">
    <location>
        <begin position="53"/>
        <end position="88"/>
    </location>
</feature>
<accession>A0A8U0PRA7</accession>
<feature type="compositionally biased region" description="Polar residues" evidence="1">
    <location>
        <begin position="216"/>
        <end position="228"/>
    </location>
</feature>
<feature type="region of interest" description="Disordered" evidence="1">
    <location>
        <begin position="907"/>
        <end position="946"/>
    </location>
</feature>
<feature type="region of interest" description="Disordered" evidence="1">
    <location>
        <begin position="1"/>
        <end position="177"/>
    </location>
</feature>
<feature type="compositionally biased region" description="Polar residues" evidence="1">
    <location>
        <begin position="1036"/>
        <end position="1051"/>
    </location>
</feature>
<dbReference type="PANTHER" id="PTHR22741:SF11">
    <property type="entry name" value="SICKLE TAIL PROTEIN HOMOLOG"/>
    <property type="match status" value="1"/>
</dbReference>
<feature type="compositionally biased region" description="Low complexity" evidence="1">
    <location>
        <begin position="1856"/>
        <end position="1870"/>
    </location>
</feature>
<feature type="compositionally biased region" description="Low complexity" evidence="1">
    <location>
        <begin position="233"/>
        <end position="242"/>
    </location>
</feature>
<feature type="compositionally biased region" description="Pro residues" evidence="1">
    <location>
        <begin position="924"/>
        <end position="933"/>
    </location>
</feature>
<keyword evidence="2" id="KW-1185">Reference proteome</keyword>
<dbReference type="PANTHER" id="PTHR22741">
    <property type="entry name" value="P140CAP/SNIP-RELATED"/>
    <property type="match status" value="1"/>
</dbReference>
<feature type="region of interest" description="Disordered" evidence="1">
    <location>
        <begin position="1116"/>
        <end position="1273"/>
    </location>
</feature>
<feature type="compositionally biased region" description="Polar residues" evidence="1">
    <location>
        <begin position="685"/>
        <end position="696"/>
    </location>
</feature>
<feature type="region of interest" description="Disordered" evidence="1">
    <location>
        <begin position="1763"/>
        <end position="1805"/>
    </location>
</feature>
<dbReference type="Gene3D" id="1.20.58.1540">
    <property type="entry name" value="Actin interacting protein 3, C-terminal domain"/>
    <property type="match status" value="1"/>
</dbReference>
<organism evidence="2 3">
    <name type="scientific">Salvelinus namaycush</name>
    <name type="common">Lake trout</name>
    <name type="synonym">Salmo namaycush</name>
    <dbReference type="NCBI Taxonomy" id="8040"/>
    <lineage>
        <taxon>Eukaryota</taxon>
        <taxon>Metazoa</taxon>
        <taxon>Chordata</taxon>
        <taxon>Craniata</taxon>
        <taxon>Vertebrata</taxon>
        <taxon>Euteleostomi</taxon>
        <taxon>Actinopterygii</taxon>
        <taxon>Neopterygii</taxon>
        <taxon>Teleostei</taxon>
        <taxon>Protacanthopterygii</taxon>
        <taxon>Salmoniformes</taxon>
        <taxon>Salmonidae</taxon>
        <taxon>Salmoninae</taxon>
        <taxon>Salvelinus</taxon>
    </lineage>
</organism>
<feature type="compositionally biased region" description="Polar residues" evidence="1">
    <location>
        <begin position="1898"/>
        <end position="1908"/>
    </location>
</feature>
<dbReference type="GeneID" id="120027872"/>
<protein>
    <submittedName>
        <fullName evidence="3">Sickle tail protein homolog isoform X3</fullName>
    </submittedName>
</protein>
<feature type="region of interest" description="Disordered" evidence="1">
    <location>
        <begin position="532"/>
        <end position="646"/>
    </location>
</feature>
<feature type="region of interest" description="Disordered" evidence="1">
    <location>
        <begin position="1563"/>
        <end position="1592"/>
    </location>
</feature>
<reference evidence="3" key="1">
    <citation type="submission" date="2025-08" db="UniProtKB">
        <authorList>
            <consortium name="RefSeq"/>
        </authorList>
    </citation>
    <scope>IDENTIFICATION</scope>
    <source>
        <tissue evidence="3">White muscle</tissue>
    </source>
</reference>
<feature type="compositionally biased region" description="Polar residues" evidence="1">
    <location>
        <begin position="1354"/>
        <end position="1370"/>
    </location>
</feature>
<feature type="compositionally biased region" description="Basic and acidic residues" evidence="1">
    <location>
        <begin position="40"/>
        <end position="50"/>
    </location>
</feature>
<dbReference type="InterPro" id="IPR051825">
    <property type="entry name" value="SRCIN1"/>
</dbReference>
<feature type="region of interest" description="Disordered" evidence="1">
    <location>
        <begin position="1821"/>
        <end position="1908"/>
    </location>
</feature>
<feature type="region of interest" description="Disordered" evidence="1">
    <location>
        <begin position="204"/>
        <end position="271"/>
    </location>
</feature>
<feature type="compositionally biased region" description="Basic and acidic residues" evidence="1">
    <location>
        <begin position="1785"/>
        <end position="1801"/>
    </location>
</feature>
<dbReference type="GO" id="GO:0005737">
    <property type="term" value="C:cytoplasm"/>
    <property type="evidence" value="ECO:0007669"/>
    <property type="project" value="TreeGrafter"/>
</dbReference>
<feature type="compositionally biased region" description="Acidic residues" evidence="1">
    <location>
        <begin position="1635"/>
        <end position="1644"/>
    </location>
</feature>
<sequence>MSKASRLARPSSAGAGSKLSSSRKEAPGGARARVVSVGEKLMRAGSDRTLTKQRALAAAAPPALQQADKQQPQMQCQTQTQFQSQAQTMDMVAQPKSRISPPKASALPQGSMHKQTKSNLKVTSPEDSEHLSRRQGPPDGTRAQDPKGNSSRNVPRRHTLGGARSSREILAMQPSDMDKKREAFLEHLKQKYPHHASAIMGHQERLREQVSDEQSRSPQHGLSSSSVGDQAEHLSLASLESLDTMSEADAPTTFTRGSRSRASLPVVRSTNQTRDRSLGVLYLQYGEETKQIRMPNEITSGDTIRALFVSAFPQQLTMKMLESPSVAVYVKDDMRNMYYELTDVRNITDHSCLKVYHKDPAQAFSHGPRPTNGDARMQREVMYGSRDGQHPPMRQLSMGPPPHHPMQGSLSPPTAHSLPPSPSRIPFGPRPGSMPGTATMPRERISNATPPARSVSPCPSAILERRDVKPDEDLSAMSPSLLRGGEGLYADPYLLLNEGRMGHGLAHGGHPPAGDIVDHGSLAGYHRVSIRSTGSYSGPSPTEAMEQPSLYRQKSRKYGDSQLPTLGSKTPPPSPHRMAEVRMIDIHGAPPPPSGIPQERSSPIRQSLRKEEVVKSRSSMASPVVPDLQGGHGPIPPANDPQTRERMKAMEQQIASLTGLVQHALLKSPNTSGTNEALSERPMKTSRQASLGQSAHSAGGSPILAPKSAALPSESGSTPALPGSAPFQANLFQFKKNVSDLRLQLHQMRQLQLQNQEALCVQLKRAEQEISVKLVEAMKRLEDPVQRQRALVEEDRHKYLGLEERVFNQLGELEQYVDTLKRETSSAGAHRAVTLKHVEEGAVSLRRVGESLAGLRGEFPPLQTRMRSVLRVEVEAVKFLKEEPHKLDSMLKRVKSLTETLSGLRRCATTPIDSSPATTTMVDPDPPAEPPASPSALPEAQSSSIRSEVVMPSCPMVIHHVQSSPVHIQQSQQSAALLVQPSPPITPTHSQGRDSPSSAKGSTGTASSSNSNPSSQGGSPAQQKKTPATTAAANQELPTQAPVNNGSNGTGNFFIEEIHTKSSKSKNRAMSIKAAEKEWEERRQNMGHYDGREFERILDEAQANMMKGIPCLEVPSEGEASTVTPAALEDQVDSPKPVAPTTEETPPEPSSEKPAIAKPACPEKLPKPVLEKHTTKPTTPSDKVGKVILEASKSPPPPPPRKTFSSSGMTTTRSGEVVYTSRNESASGQEEEEAEVPAAQRKPTKIPPETTPSTPAPVAASAIHEEEEEDDEGDKIMAELQVFQKFTVKDVGVKSSVLETHPTRVEPQIRELRPGALLPLKEKKVIYYVTGQISKEQPPPLAPVEEAPECRDNPTLSPSQVSNVNANDNSPSQQPQQPQPKPQQLVPPISPKPLFLNFLSPLSQKQVVRSESLKTSPGVVEGVLESPRANTVDKPQISTVKRLETPVSSVVQESSISLSKSVVLPAALPKVSPPITITEALKAVVSPTEKALSEATNQPRDQPRPKYEEVEEEAFLSPDLPGEEGPPPPDNIAFMITNTKVQALSCGEYQELVNAKRGIQTVTVGGGPGNRDMTHTTPGGDGGSSVGSQHDSFNNKKPVIIIFDEPMDIRSAYKRLSTVFECEEELESMLAAERIDEEDEELEETWGSSGGLQVKVGPEGGERAAGPTAFKAPSGALCSSSSSLSHSSSSSAELAELSSDGKLDGKKKFKFKFPKKQLAALSQAIRTGTKTGKKTLQVVVYEDEEESDGTVLQHKEAKRFEIQSRSKQSVLPADMSPKAQPPAVVRREHSDSQGRTDEIRKSTYKTLDSLEETIKQLETTISEMGPARPHQEEPVRSAAIVEPHAGCVSSGESGGLKRSLSLPSKSSLPKVPQPNKASSLRKKTKPQLLPRPAALPTATITPSQQVSF</sequence>
<feature type="compositionally biased region" description="Basic and acidic residues" evidence="1">
    <location>
        <begin position="204"/>
        <end position="215"/>
    </location>
</feature>
<feature type="compositionally biased region" description="Low complexity" evidence="1">
    <location>
        <begin position="11"/>
        <end position="20"/>
    </location>
</feature>
<feature type="compositionally biased region" description="Polar residues" evidence="1">
    <location>
        <begin position="1203"/>
        <end position="1214"/>
    </location>
</feature>
<feature type="compositionally biased region" description="Polar residues" evidence="1">
    <location>
        <begin position="911"/>
        <end position="921"/>
    </location>
</feature>
<feature type="region of interest" description="Disordered" evidence="1">
    <location>
        <begin position="1634"/>
        <end position="1669"/>
    </location>
</feature>
<evidence type="ECO:0000313" key="2">
    <source>
        <dbReference type="Proteomes" id="UP000808372"/>
    </source>
</evidence>
<feature type="region of interest" description="Disordered" evidence="1">
    <location>
        <begin position="1335"/>
        <end position="1392"/>
    </location>
</feature>
<feature type="compositionally biased region" description="Low complexity" evidence="1">
    <location>
        <begin position="1371"/>
        <end position="1387"/>
    </location>
</feature>
<proteinExistence type="predicted"/>
<evidence type="ECO:0000256" key="1">
    <source>
        <dbReference type="SAM" id="MobiDB-lite"/>
    </source>
</evidence>
<gene>
    <name evidence="3" type="primary">LOC120027872</name>
</gene>
<feature type="compositionally biased region" description="Low complexity" evidence="1">
    <location>
        <begin position="969"/>
        <end position="978"/>
    </location>
</feature>
<feature type="compositionally biased region" description="Basic and acidic residues" evidence="1">
    <location>
        <begin position="1164"/>
        <end position="1174"/>
    </location>
</feature>
<feature type="compositionally biased region" description="Low complexity" evidence="1">
    <location>
        <begin position="1135"/>
        <end position="1144"/>
    </location>
</feature>